<organism evidence="8 9">
    <name type="scientific">Horticoccus luteus</name>
    <dbReference type="NCBI Taxonomy" id="2862869"/>
    <lineage>
        <taxon>Bacteria</taxon>
        <taxon>Pseudomonadati</taxon>
        <taxon>Verrucomicrobiota</taxon>
        <taxon>Opitutia</taxon>
        <taxon>Opitutales</taxon>
        <taxon>Opitutaceae</taxon>
        <taxon>Horticoccus</taxon>
    </lineage>
</organism>
<evidence type="ECO:0000256" key="5">
    <source>
        <dbReference type="ARBA" id="ARBA00023163"/>
    </source>
</evidence>
<keyword evidence="2" id="KW-0805">Transcription regulation</keyword>
<evidence type="ECO:0000259" key="7">
    <source>
        <dbReference type="Pfam" id="PF08281"/>
    </source>
</evidence>
<dbReference type="PANTHER" id="PTHR43133">
    <property type="entry name" value="RNA POLYMERASE ECF-TYPE SIGMA FACTO"/>
    <property type="match status" value="1"/>
</dbReference>
<evidence type="ECO:0000256" key="3">
    <source>
        <dbReference type="ARBA" id="ARBA00023082"/>
    </source>
</evidence>
<evidence type="ECO:0000313" key="8">
    <source>
        <dbReference type="EMBL" id="QYM80097.1"/>
    </source>
</evidence>
<feature type="domain" description="RNA polymerase sigma factor 70 region 4 type 2" evidence="7">
    <location>
        <begin position="144"/>
        <end position="196"/>
    </location>
</feature>
<dbReference type="NCBIfam" id="TIGR02937">
    <property type="entry name" value="sigma70-ECF"/>
    <property type="match status" value="1"/>
</dbReference>
<dbReference type="InterPro" id="IPR036388">
    <property type="entry name" value="WH-like_DNA-bd_sf"/>
</dbReference>
<reference evidence="8" key="1">
    <citation type="submission" date="2021-08" db="EMBL/GenBank/DDBJ databases">
        <title>Genome of a novel bacterium of the phylum Verrucomicrobia, Oleiharenicola sp. KSB-15.</title>
        <authorList>
            <person name="Chung J.-H."/>
            <person name="Ahn J.-H."/>
            <person name="Yoon Y."/>
            <person name="Kim D.-Y."/>
            <person name="An S.-H."/>
            <person name="Park I."/>
            <person name="Yeon J."/>
        </authorList>
    </citation>
    <scope>NUCLEOTIDE SEQUENCE</scope>
    <source>
        <strain evidence="8">KSB-15</strain>
    </source>
</reference>
<dbReference type="KEGG" id="ole:K0B96_05635"/>
<feature type="domain" description="RNA polymerase sigma-70 region 2" evidence="6">
    <location>
        <begin position="36"/>
        <end position="98"/>
    </location>
</feature>
<sequence>MPSSTPKLRPLLAADPQEAVWVAEAKAGNFEALDQLLRHHRPWVFNLALRMVWRRDVAEDATQEILIKAVTHLASFEGRSAFPTWLYRIAVNHLLNVRKSEMEESRMTFTDLERSLDACEDADLPDESLLPIGHALLVEEAKLGCVTAMLMCLDRRQRLAFVLGEIFGVTSDEGAAVMEVTAANFRQLLARARQDLYQFMQNKCGLVNTANPCRCTKKAGAFMRNGWLDAKERRFTAHRLASVRDAAPGRLEELQELQRAHAEIYRAAPFTDAPELLERVRRVLSAQA</sequence>
<dbReference type="Proteomes" id="UP000825051">
    <property type="component" value="Chromosome"/>
</dbReference>
<dbReference type="InterPro" id="IPR014284">
    <property type="entry name" value="RNA_pol_sigma-70_dom"/>
</dbReference>
<gene>
    <name evidence="8" type="ORF">K0B96_05635</name>
</gene>
<evidence type="ECO:0000313" key="9">
    <source>
        <dbReference type="Proteomes" id="UP000825051"/>
    </source>
</evidence>
<dbReference type="GO" id="GO:0003677">
    <property type="term" value="F:DNA binding"/>
    <property type="evidence" value="ECO:0007669"/>
    <property type="project" value="UniProtKB-KW"/>
</dbReference>
<dbReference type="PANTHER" id="PTHR43133:SF8">
    <property type="entry name" value="RNA POLYMERASE SIGMA FACTOR HI_1459-RELATED"/>
    <property type="match status" value="1"/>
</dbReference>
<evidence type="ECO:0000256" key="4">
    <source>
        <dbReference type="ARBA" id="ARBA00023125"/>
    </source>
</evidence>
<dbReference type="Gene3D" id="1.10.1740.10">
    <property type="match status" value="1"/>
</dbReference>
<proteinExistence type="inferred from homology"/>
<keyword evidence="9" id="KW-1185">Reference proteome</keyword>
<dbReference type="GO" id="GO:0006352">
    <property type="term" value="P:DNA-templated transcription initiation"/>
    <property type="evidence" value="ECO:0007669"/>
    <property type="project" value="InterPro"/>
</dbReference>
<dbReference type="InterPro" id="IPR013324">
    <property type="entry name" value="RNA_pol_sigma_r3/r4-like"/>
</dbReference>
<dbReference type="Pfam" id="PF04542">
    <property type="entry name" value="Sigma70_r2"/>
    <property type="match status" value="1"/>
</dbReference>
<evidence type="ECO:0000256" key="2">
    <source>
        <dbReference type="ARBA" id="ARBA00023015"/>
    </source>
</evidence>
<dbReference type="RefSeq" id="WP_220164794.1">
    <property type="nucleotide sequence ID" value="NZ_CP080507.1"/>
</dbReference>
<dbReference type="SUPFAM" id="SSF88659">
    <property type="entry name" value="Sigma3 and sigma4 domains of RNA polymerase sigma factors"/>
    <property type="match status" value="1"/>
</dbReference>
<dbReference type="AlphaFoldDB" id="A0A8F9TY23"/>
<evidence type="ECO:0000256" key="1">
    <source>
        <dbReference type="ARBA" id="ARBA00010641"/>
    </source>
</evidence>
<dbReference type="InterPro" id="IPR013325">
    <property type="entry name" value="RNA_pol_sigma_r2"/>
</dbReference>
<name>A0A8F9TY23_9BACT</name>
<evidence type="ECO:0000259" key="6">
    <source>
        <dbReference type="Pfam" id="PF04542"/>
    </source>
</evidence>
<dbReference type="SUPFAM" id="SSF88946">
    <property type="entry name" value="Sigma2 domain of RNA polymerase sigma factors"/>
    <property type="match status" value="1"/>
</dbReference>
<protein>
    <submittedName>
        <fullName evidence="8">RNA polymerase sigma factor</fullName>
    </submittedName>
</protein>
<dbReference type="Gene3D" id="1.10.10.10">
    <property type="entry name" value="Winged helix-like DNA-binding domain superfamily/Winged helix DNA-binding domain"/>
    <property type="match status" value="1"/>
</dbReference>
<dbReference type="Pfam" id="PF08281">
    <property type="entry name" value="Sigma70_r4_2"/>
    <property type="match status" value="1"/>
</dbReference>
<keyword evidence="3" id="KW-0731">Sigma factor</keyword>
<comment type="similarity">
    <text evidence="1">Belongs to the sigma-70 factor family. ECF subfamily.</text>
</comment>
<keyword evidence="5" id="KW-0804">Transcription</keyword>
<dbReference type="InterPro" id="IPR013249">
    <property type="entry name" value="RNA_pol_sigma70_r4_t2"/>
</dbReference>
<accession>A0A8F9TY23</accession>
<dbReference type="GO" id="GO:0016987">
    <property type="term" value="F:sigma factor activity"/>
    <property type="evidence" value="ECO:0007669"/>
    <property type="project" value="UniProtKB-KW"/>
</dbReference>
<keyword evidence="4" id="KW-0238">DNA-binding</keyword>
<dbReference type="InterPro" id="IPR039425">
    <property type="entry name" value="RNA_pol_sigma-70-like"/>
</dbReference>
<dbReference type="InterPro" id="IPR007627">
    <property type="entry name" value="RNA_pol_sigma70_r2"/>
</dbReference>
<dbReference type="EMBL" id="CP080507">
    <property type="protein sequence ID" value="QYM80097.1"/>
    <property type="molecule type" value="Genomic_DNA"/>
</dbReference>